<evidence type="ECO:0000313" key="6">
    <source>
        <dbReference type="EMBL" id="CAB4579756.1"/>
    </source>
</evidence>
<proteinExistence type="predicted"/>
<feature type="transmembrane region" description="Helical" evidence="5">
    <location>
        <begin position="6"/>
        <end position="26"/>
    </location>
</feature>
<name>A0A6J6EUD7_9ZZZZ</name>
<dbReference type="AlphaFoldDB" id="A0A6J6EUD7"/>
<dbReference type="GO" id="GO:0012505">
    <property type="term" value="C:endomembrane system"/>
    <property type="evidence" value="ECO:0007669"/>
    <property type="project" value="UniProtKB-SubCell"/>
</dbReference>
<comment type="subcellular location">
    <subcellularLocation>
        <location evidence="1">Endomembrane system</location>
        <topology evidence="1">Multi-pass membrane protein</topology>
    </subcellularLocation>
</comment>
<dbReference type="Gene3D" id="1.20.120.1630">
    <property type="match status" value="1"/>
</dbReference>
<dbReference type="PANTHER" id="PTHR43847">
    <property type="entry name" value="BLL3993 PROTEIN"/>
    <property type="match status" value="1"/>
</dbReference>
<dbReference type="EMBL" id="CAEZTM010000081">
    <property type="protein sequence ID" value="CAB4579756.1"/>
    <property type="molecule type" value="Genomic_DNA"/>
</dbReference>
<keyword evidence="3 5" id="KW-1133">Transmembrane helix</keyword>
<keyword evidence="4 5" id="KW-0472">Membrane</keyword>
<gene>
    <name evidence="6" type="ORF">UFOPK1684_01310</name>
</gene>
<feature type="transmembrane region" description="Helical" evidence="5">
    <location>
        <begin position="33"/>
        <end position="55"/>
    </location>
</feature>
<dbReference type="PANTHER" id="PTHR43847:SF1">
    <property type="entry name" value="BLL3993 PROTEIN"/>
    <property type="match status" value="1"/>
</dbReference>
<dbReference type="Pfam" id="PF04191">
    <property type="entry name" value="PEMT"/>
    <property type="match status" value="1"/>
</dbReference>
<evidence type="ECO:0000256" key="5">
    <source>
        <dbReference type="SAM" id="Phobius"/>
    </source>
</evidence>
<accession>A0A6J6EUD7</accession>
<organism evidence="6">
    <name type="scientific">freshwater metagenome</name>
    <dbReference type="NCBI Taxonomy" id="449393"/>
    <lineage>
        <taxon>unclassified sequences</taxon>
        <taxon>metagenomes</taxon>
        <taxon>ecological metagenomes</taxon>
    </lineage>
</organism>
<keyword evidence="2 5" id="KW-0812">Transmembrane</keyword>
<reference evidence="6" key="1">
    <citation type="submission" date="2020-05" db="EMBL/GenBank/DDBJ databases">
        <authorList>
            <person name="Chiriac C."/>
            <person name="Salcher M."/>
            <person name="Ghai R."/>
            <person name="Kavagutti S V."/>
        </authorList>
    </citation>
    <scope>NUCLEOTIDE SEQUENCE</scope>
</reference>
<evidence type="ECO:0000256" key="3">
    <source>
        <dbReference type="ARBA" id="ARBA00022989"/>
    </source>
</evidence>
<sequence>MKPSAAWALVGAQFGLLAGLIVLPAGDLWPRGAAAYVSAGALIVCGILVAGAAGVRLGPALTPTPIPKDGVALVTTGVYRWVRHPIYTGVLLAAFGPVVLGASGVHILGWLALFVVLSAKASGEEKMLSERHPGYARYASRTGRLIPKFFHQEMDSRE</sequence>
<evidence type="ECO:0000256" key="2">
    <source>
        <dbReference type="ARBA" id="ARBA00022692"/>
    </source>
</evidence>
<evidence type="ECO:0000256" key="1">
    <source>
        <dbReference type="ARBA" id="ARBA00004127"/>
    </source>
</evidence>
<dbReference type="InterPro" id="IPR007318">
    <property type="entry name" value="Phopholipid_MeTrfase"/>
</dbReference>
<evidence type="ECO:0000256" key="4">
    <source>
        <dbReference type="ARBA" id="ARBA00023136"/>
    </source>
</evidence>
<dbReference type="InterPro" id="IPR052527">
    <property type="entry name" value="Metal_cation-efflux_comp"/>
</dbReference>
<feature type="transmembrane region" description="Helical" evidence="5">
    <location>
        <begin position="86"/>
        <end position="117"/>
    </location>
</feature>
<protein>
    <submittedName>
        <fullName evidence="6">Unannotated protein</fullName>
    </submittedName>
</protein>